<dbReference type="NCBIfam" id="TIGR03804">
    <property type="entry name" value="para_beta_helix"/>
    <property type="match status" value="1"/>
</dbReference>
<evidence type="ECO:0000313" key="2">
    <source>
        <dbReference type="EMBL" id="GAI74406.1"/>
    </source>
</evidence>
<dbReference type="AlphaFoldDB" id="X1S5K5"/>
<proteinExistence type="predicted"/>
<organism evidence="2">
    <name type="scientific">marine sediment metagenome</name>
    <dbReference type="NCBI Taxonomy" id="412755"/>
    <lineage>
        <taxon>unclassified sequences</taxon>
        <taxon>metagenomes</taxon>
        <taxon>ecological metagenomes</taxon>
    </lineage>
</organism>
<feature type="non-terminal residue" evidence="2">
    <location>
        <position position="1"/>
    </location>
</feature>
<dbReference type="SMART" id="SM00710">
    <property type="entry name" value="PbH1"/>
    <property type="match status" value="2"/>
</dbReference>
<dbReference type="Pfam" id="PF13229">
    <property type="entry name" value="Beta_helix"/>
    <property type="match status" value="1"/>
</dbReference>
<reference evidence="2" key="1">
    <citation type="journal article" date="2014" name="Front. Microbiol.">
        <title>High frequency of phylogenetically diverse reductive dehalogenase-homologous genes in deep subseafloor sedimentary metagenomes.</title>
        <authorList>
            <person name="Kawai M."/>
            <person name="Futagami T."/>
            <person name="Toyoda A."/>
            <person name="Takaki Y."/>
            <person name="Nishi S."/>
            <person name="Hori S."/>
            <person name="Arai W."/>
            <person name="Tsubouchi T."/>
            <person name="Morono Y."/>
            <person name="Uchiyama I."/>
            <person name="Ito T."/>
            <person name="Fujiyama A."/>
            <person name="Inagaki F."/>
            <person name="Takami H."/>
        </authorList>
    </citation>
    <scope>NUCLEOTIDE SEQUENCE</scope>
    <source>
        <strain evidence="2">Expedition CK06-06</strain>
    </source>
</reference>
<dbReference type="InterPro" id="IPR011050">
    <property type="entry name" value="Pectin_lyase_fold/virulence"/>
</dbReference>
<dbReference type="InterPro" id="IPR006626">
    <property type="entry name" value="PbH1"/>
</dbReference>
<comment type="caution">
    <text evidence="2">The sequence shown here is derived from an EMBL/GenBank/DDBJ whole genome shotgun (WGS) entry which is preliminary data.</text>
</comment>
<gene>
    <name evidence="2" type="ORF">S12H4_25453</name>
</gene>
<protein>
    <recommendedName>
        <fullName evidence="1">Right handed beta helix domain-containing protein</fullName>
    </recommendedName>
</protein>
<dbReference type="InterPro" id="IPR022441">
    <property type="entry name" value="Para_beta_helix_rpt-2"/>
</dbReference>
<dbReference type="EMBL" id="BARW01014290">
    <property type="protein sequence ID" value="GAI74406.1"/>
    <property type="molecule type" value="Genomic_DNA"/>
</dbReference>
<dbReference type="SUPFAM" id="SSF51126">
    <property type="entry name" value="Pectin lyase-like"/>
    <property type="match status" value="1"/>
</dbReference>
<feature type="domain" description="Right handed beta helix" evidence="1">
    <location>
        <begin position="2"/>
        <end position="49"/>
    </location>
</feature>
<feature type="non-terminal residue" evidence="2">
    <location>
        <position position="54"/>
    </location>
</feature>
<dbReference type="InterPro" id="IPR039448">
    <property type="entry name" value="Beta_helix"/>
</dbReference>
<name>X1S5K5_9ZZZZ</name>
<evidence type="ECO:0000259" key="1">
    <source>
        <dbReference type="Pfam" id="PF13229"/>
    </source>
</evidence>
<sequence>ESSYNTIAENSLYNNSYYGIRLYYNSNYNTISDNTMNNNSNYGLLLSTSDQVAP</sequence>
<accession>X1S5K5</accession>
<dbReference type="Gene3D" id="2.160.20.10">
    <property type="entry name" value="Single-stranded right-handed beta-helix, Pectin lyase-like"/>
    <property type="match status" value="1"/>
</dbReference>
<dbReference type="InterPro" id="IPR012334">
    <property type="entry name" value="Pectin_lyas_fold"/>
</dbReference>